<dbReference type="RefSeq" id="WP_390280272.1">
    <property type="nucleotide sequence ID" value="NZ_JBHRYH010000040.1"/>
</dbReference>
<evidence type="ECO:0000256" key="7">
    <source>
        <dbReference type="ARBA" id="ARBA00022989"/>
    </source>
</evidence>
<evidence type="ECO:0000256" key="9">
    <source>
        <dbReference type="ARBA" id="ARBA00025772"/>
    </source>
</evidence>
<dbReference type="Gene3D" id="3.55.40.10">
    <property type="entry name" value="minor pseudopilin epsh domain"/>
    <property type="match status" value="1"/>
</dbReference>
<comment type="caution">
    <text evidence="12">The sequence shown here is derived from an EMBL/GenBank/DDBJ whole genome shotgun (WGS) entry which is preliminary data.</text>
</comment>
<keyword evidence="8" id="KW-0472">Membrane</keyword>
<comment type="subcellular location">
    <subcellularLocation>
        <location evidence="1">Cell inner membrane</location>
        <topology evidence="1">Single-pass membrane protein</topology>
    </subcellularLocation>
</comment>
<dbReference type="InterPro" id="IPR012902">
    <property type="entry name" value="N_methyl_site"/>
</dbReference>
<name>A0ABV7TWA9_9NEIS</name>
<evidence type="ECO:0000256" key="3">
    <source>
        <dbReference type="ARBA" id="ARBA00022475"/>
    </source>
</evidence>
<keyword evidence="3" id="KW-1003">Cell membrane</keyword>
<evidence type="ECO:0000256" key="1">
    <source>
        <dbReference type="ARBA" id="ARBA00004377"/>
    </source>
</evidence>
<sequence>MSTPLRRPMLGFTILELIIAFALLAVVTAFAVPSFQTFIARNRVKSASEQLQSALFYIRSEALKRNQTVTLTCNAGGCQQGWVITSGASATQLAVQGPFNDSRLNVSGTTTTAAVNRNGRAAATAAFTVSRSDAGQQRCVRLYLSGLSDVRDSGC</sequence>
<evidence type="ECO:0000256" key="8">
    <source>
        <dbReference type="ARBA" id="ARBA00023136"/>
    </source>
</evidence>
<dbReference type="InterPro" id="IPR022346">
    <property type="entry name" value="T2SS_GspH"/>
</dbReference>
<protein>
    <recommendedName>
        <fullName evidence="2">Type II secretion system protein H</fullName>
    </recommendedName>
    <alternativeName>
        <fullName evidence="10">General secretion pathway protein H</fullName>
    </alternativeName>
</protein>
<evidence type="ECO:0000313" key="12">
    <source>
        <dbReference type="EMBL" id="MFC3627037.1"/>
    </source>
</evidence>
<keyword evidence="5" id="KW-0997">Cell inner membrane</keyword>
<evidence type="ECO:0000313" key="13">
    <source>
        <dbReference type="Proteomes" id="UP001595636"/>
    </source>
</evidence>
<keyword evidence="7" id="KW-1133">Transmembrane helix</keyword>
<evidence type="ECO:0000256" key="6">
    <source>
        <dbReference type="ARBA" id="ARBA00022692"/>
    </source>
</evidence>
<evidence type="ECO:0000256" key="4">
    <source>
        <dbReference type="ARBA" id="ARBA00022481"/>
    </source>
</evidence>
<comment type="similarity">
    <text evidence="9">Belongs to the GSP H family.</text>
</comment>
<evidence type="ECO:0000256" key="2">
    <source>
        <dbReference type="ARBA" id="ARBA00021549"/>
    </source>
</evidence>
<keyword evidence="13" id="KW-1185">Reference proteome</keyword>
<dbReference type="SUPFAM" id="SSF54523">
    <property type="entry name" value="Pili subunits"/>
    <property type="match status" value="1"/>
</dbReference>
<reference evidence="13" key="1">
    <citation type="journal article" date="2019" name="Int. J. Syst. Evol. Microbiol.">
        <title>The Global Catalogue of Microorganisms (GCM) 10K type strain sequencing project: providing services to taxonomists for standard genome sequencing and annotation.</title>
        <authorList>
            <consortium name="The Broad Institute Genomics Platform"/>
            <consortium name="The Broad Institute Genome Sequencing Center for Infectious Disease"/>
            <person name="Wu L."/>
            <person name="Ma J."/>
        </authorList>
    </citation>
    <scope>NUCLEOTIDE SEQUENCE [LARGE SCALE GENOMIC DNA]</scope>
    <source>
        <strain evidence="13">KCTC 42195</strain>
    </source>
</reference>
<organism evidence="12 13">
    <name type="scientific">Vogesella amnigena</name>
    <dbReference type="NCBI Taxonomy" id="1507449"/>
    <lineage>
        <taxon>Bacteria</taxon>
        <taxon>Pseudomonadati</taxon>
        <taxon>Pseudomonadota</taxon>
        <taxon>Betaproteobacteria</taxon>
        <taxon>Neisseriales</taxon>
        <taxon>Chromobacteriaceae</taxon>
        <taxon>Vogesella</taxon>
    </lineage>
</organism>
<dbReference type="Pfam" id="PF07963">
    <property type="entry name" value="N_methyl"/>
    <property type="match status" value="1"/>
</dbReference>
<evidence type="ECO:0000259" key="11">
    <source>
        <dbReference type="Pfam" id="PF12019"/>
    </source>
</evidence>
<keyword evidence="6" id="KW-0812">Transmembrane</keyword>
<gene>
    <name evidence="12" type="ORF">ACFOKJ_13035</name>
</gene>
<dbReference type="Pfam" id="PF12019">
    <property type="entry name" value="GspH"/>
    <property type="match status" value="1"/>
</dbReference>
<evidence type="ECO:0000256" key="5">
    <source>
        <dbReference type="ARBA" id="ARBA00022519"/>
    </source>
</evidence>
<keyword evidence="4" id="KW-0488">Methylation</keyword>
<proteinExistence type="inferred from homology"/>
<feature type="domain" description="General secretion pathway GspH" evidence="11">
    <location>
        <begin position="47"/>
        <end position="146"/>
    </location>
</feature>
<dbReference type="Proteomes" id="UP001595636">
    <property type="component" value="Unassembled WGS sequence"/>
</dbReference>
<evidence type="ECO:0000256" key="10">
    <source>
        <dbReference type="ARBA" id="ARBA00030775"/>
    </source>
</evidence>
<dbReference type="EMBL" id="JBHRYH010000040">
    <property type="protein sequence ID" value="MFC3627037.1"/>
    <property type="molecule type" value="Genomic_DNA"/>
</dbReference>
<dbReference type="InterPro" id="IPR045584">
    <property type="entry name" value="Pilin-like"/>
</dbReference>
<accession>A0ABV7TWA9</accession>